<comment type="caution">
    <text evidence="6">The sequence shown here is derived from an EMBL/GenBank/DDBJ whole genome shotgun (WGS) entry which is preliminary data.</text>
</comment>
<dbReference type="EMBL" id="DRBW01000239">
    <property type="protein sequence ID" value="HDM90839.1"/>
    <property type="molecule type" value="Genomic_DNA"/>
</dbReference>
<keyword evidence="2" id="KW-0808">Transferase</keyword>
<organism evidence="6">
    <name type="scientific">candidate division WOR-3 bacterium</name>
    <dbReference type="NCBI Taxonomy" id="2052148"/>
    <lineage>
        <taxon>Bacteria</taxon>
        <taxon>Bacteria division WOR-3</taxon>
    </lineage>
</organism>
<sequence length="158" mass="16819">MIKPEFNIIIKDTVIGEGTLIWSNVNIYGAHIGKNVKIGAFVEIRKGVKIGNNVKIEPYAFLPEGVTVEDCVFIGPAVIFTNDVLPRACDDRGEQIVEYEITPTLVKKGASIGAASAIRCGITIGEGALIGMGSVVVDDVPAGAVVYGQKATVRKYLK</sequence>
<evidence type="ECO:0000313" key="6">
    <source>
        <dbReference type="EMBL" id="HDM90839.1"/>
    </source>
</evidence>
<protein>
    <submittedName>
        <fullName evidence="6">N-acetyltransferase</fullName>
    </submittedName>
</protein>
<keyword evidence="5" id="KW-0457">Lysine biosynthesis</keyword>
<dbReference type="InterPro" id="IPR050179">
    <property type="entry name" value="Trans_hexapeptide_repeat"/>
</dbReference>
<dbReference type="InterPro" id="IPR011004">
    <property type="entry name" value="Trimer_LpxA-like_sf"/>
</dbReference>
<dbReference type="GO" id="GO:0009085">
    <property type="term" value="P:lysine biosynthetic process"/>
    <property type="evidence" value="ECO:0007669"/>
    <property type="project" value="UniProtKB-KW"/>
</dbReference>
<keyword evidence="1" id="KW-0028">Amino-acid biosynthesis</keyword>
<name>A0A7C1B4M4_UNCW3</name>
<dbReference type="Pfam" id="PF14602">
    <property type="entry name" value="Hexapep_2"/>
    <property type="match status" value="1"/>
</dbReference>
<dbReference type="PROSITE" id="PS00101">
    <property type="entry name" value="HEXAPEP_TRANSFERASES"/>
    <property type="match status" value="2"/>
</dbReference>
<evidence type="ECO:0000256" key="1">
    <source>
        <dbReference type="ARBA" id="ARBA00022605"/>
    </source>
</evidence>
<keyword evidence="4" id="KW-0220">Diaminopimelate biosynthesis</keyword>
<proteinExistence type="predicted"/>
<dbReference type="Pfam" id="PF00132">
    <property type="entry name" value="Hexapep"/>
    <property type="match status" value="1"/>
</dbReference>
<dbReference type="Proteomes" id="UP000885931">
    <property type="component" value="Unassembled WGS sequence"/>
</dbReference>
<reference evidence="6" key="1">
    <citation type="journal article" date="2020" name="mSystems">
        <title>Genome- and Community-Level Interaction Insights into Carbon Utilization and Element Cycling Functions of Hydrothermarchaeota in Hydrothermal Sediment.</title>
        <authorList>
            <person name="Zhou Z."/>
            <person name="Liu Y."/>
            <person name="Xu W."/>
            <person name="Pan J."/>
            <person name="Luo Z.H."/>
            <person name="Li M."/>
        </authorList>
    </citation>
    <scope>NUCLEOTIDE SEQUENCE [LARGE SCALE GENOMIC DNA]</scope>
    <source>
        <strain evidence="6">HyVt-237</strain>
    </source>
</reference>
<dbReference type="GO" id="GO:0016740">
    <property type="term" value="F:transferase activity"/>
    <property type="evidence" value="ECO:0007669"/>
    <property type="project" value="UniProtKB-KW"/>
</dbReference>
<dbReference type="InterPro" id="IPR018357">
    <property type="entry name" value="Hexapep_transf_CS"/>
</dbReference>
<gene>
    <name evidence="6" type="ORF">ENG67_06510</name>
</gene>
<dbReference type="CDD" id="cd03358">
    <property type="entry name" value="LbH_WxcM_N_like"/>
    <property type="match status" value="1"/>
</dbReference>
<dbReference type="PANTHER" id="PTHR43300:SF10">
    <property type="entry name" value="2,3,4,5-TETRAHYDROPYRIDINE-2,6-DICARBOXYLATE N-ACETYLTRANSFERASE"/>
    <property type="match status" value="1"/>
</dbReference>
<accession>A0A7C1B4M4</accession>
<dbReference type="GO" id="GO:0019877">
    <property type="term" value="P:diaminopimelate biosynthetic process"/>
    <property type="evidence" value="ECO:0007669"/>
    <property type="project" value="UniProtKB-KW"/>
</dbReference>
<dbReference type="Gene3D" id="2.160.10.10">
    <property type="entry name" value="Hexapeptide repeat proteins"/>
    <property type="match status" value="1"/>
</dbReference>
<evidence type="ECO:0000256" key="3">
    <source>
        <dbReference type="ARBA" id="ARBA00022737"/>
    </source>
</evidence>
<dbReference type="PANTHER" id="PTHR43300">
    <property type="entry name" value="ACETYLTRANSFERASE"/>
    <property type="match status" value="1"/>
</dbReference>
<dbReference type="AlphaFoldDB" id="A0A7C1B4M4"/>
<dbReference type="InterPro" id="IPR001451">
    <property type="entry name" value="Hexapep"/>
</dbReference>
<keyword evidence="3" id="KW-0677">Repeat</keyword>
<evidence type="ECO:0000256" key="4">
    <source>
        <dbReference type="ARBA" id="ARBA00022915"/>
    </source>
</evidence>
<evidence type="ECO:0000256" key="2">
    <source>
        <dbReference type="ARBA" id="ARBA00022679"/>
    </source>
</evidence>
<evidence type="ECO:0000256" key="5">
    <source>
        <dbReference type="ARBA" id="ARBA00023154"/>
    </source>
</evidence>
<dbReference type="SUPFAM" id="SSF51161">
    <property type="entry name" value="Trimeric LpxA-like enzymes"/>
    <property type="match status" value="1"/>
</dbReference>